<dbReference type="PROSITE" id="PS51257">
    <property type="entry name" value="PROKAR_LIPOPROTEIN"/>
    <property type="match status" value="1"/>
</dbReference>
<protein>
    <recommendedName>
        <fullName evidence="2">glycerophosphodiester phosphodiesterase</fullName>
        <ecNumber evidence="2">3.1.4.46</ecNumber>
    </recommendedName>
</protein>
<keyword evidence="3 7" id="KW-0732">Signal</keyword>
<dbReference type="AlphaFoldDB" id="A0A2D2DPW9"/>
<comment type="similarity">
    <text evidence="1">Belongs to the glycerophosphoryl diester phosphodiesterase family.</text>
</comment>
<dbReference type="Proteomes" id="UP000229897">
    <property type="component" value="Chromosome"/>
</dbReference>
<evidence type="ECO:0000256" key="4">
    <source>
        <dbReference type="ARBA" id="ARBA00022798"/>
    </source>
</evidence>
<evidence type="ECO:0000256" key="1">
    <source>
        <dbReference type="ARBA" id="ARBA00007277"/>
    </source>
</evidence>
<dbReference type="PANTHER" id="PTHR43620">
    <property type="entry name" value="GLYCEROPHOSPHORYL DIESTER PHOSPHODIESTERASE"/>
    <property type="match status" value="1"/>
</dbReference>
<feature type="domain" description="GP-PDE" evidence="8">
    <location>
        <begin position="36"/>
        <end position="382"/>
    </location>
</feature>
<dbReference type="Pfam" id="PF03009">
    <property type="entry name" value="GDPD"/>
    <property type="match status" value="1"/>
</dbReference>
<evidence type="ECO:0000259" key="8">
    <source>
        <dbReference type="PROSITE" id="PS51704"/>
    </source>
</evidence>
<evidence type="ECO:0000256" key="6">
    <source>
        <dbReference type="ARBA" id="ARBA00047512"/>
    </source>
</evidence>
<evidence type="ECO:0000256" key="5">
    <source>
        <dbReference type="ARBA" id="ARBA00022801"/>
    </source>
</evidence>
<dbReference type="GO" id="GO:0008889">
    <property type="term" value="F:glycerophosphodiester phosphodiesterase activity"/>
    <property type="evidence" value="ECO:0007669"/>
    <property type="project" value="UniProtKB-EC"/>
</dbReference>
<dbReference type="EMBL" id="CP024608">
    <property type="protein sequence ID" value="ATQ77029.1"/>
    <property type="molecule type" value="Genomic_DNA"/>
</dbReference>
<gene>
    <name evidence="9" type="ORF">CR152_22805</name>
</gene>
<proteinExistence type="inferred from homology"/>
<dbReference type="GO" id="GO:0006071">
    <property type="term" value="P:glycerol metabolic process"/>
    <property type="evidence" value="ECO:0007669"/>
    <property type="project" value="UniProtKB-KW"/>
</dbReference>
<dbReference type="CDD" id="cd08602">
    <property type="entry name" value="GDPD_ScGlpQ1_like"/>
    <property type="match status" value="1"/>
</dbReference>
<feature type="chain" id="PRO_5013756688" description="glycerophosphodiester phosphodiesterase" evidence="7">
    <location>
        <begin position="19"/>
        <end position="391"/>
    </location>
</feature>
<dbReference type="Gene3D" id="3.20.20.190">
    <property type="entry name" value="Phosphatidylinositol (PI) phosphodiesterase"/>
    <property type="match status" value="1"/>
</dbReference>
<sequence>MAMKRNLAVMCATTMALAACGGDDPVVLNTLDGKAPLVVAHRGASGYLPEETVEGYAMAIEQGADAIEPDVVSTKDGVLIARHDPNLVYSTDVASHPEFASRKRKMNVDGLVEEGWFAGDFTLAEIKTLGGISTDAERPQQFNGRYKIATIQEIVDMIKKSGRNIIMYPETKNPTFHRQTGLPLEDKLLALLSAAGWNTSTAPVFVQSFEPGSLKYMRGKGSTVRMVQLIDADDVDLKTGALTYAAPYDRPYDWAAAGDKRLFSAMVTPAGLAEIKTYADAIGPWKRYIVSTKGTTGADGKLVDANNDGKLNEADTTTTAPTTLVADAHKAGLLVHPYTFRNEKRRLPLDYKGDPKLEYKQFYALGVDGVFSDFADTALAARADYFREIGY</sequence>
<dbReference type="OrthoDB" id="9795622at2"/>
<keyword evidence="4" id="KW-0319">Glycerol metabolism</keyword>
<dbReference type="RefSeq" id="WP_099878822.1">
    <property type="nucleotide sequence ID" value="NZ_CP024608.1"/>
</dbReference>
<evidence type="ECO:0000313" key="9">
    <source>
        <dbReference type="EMBL" id="ATQ77029.1"/>
    </source>
</evidence>
<keyword evidence="5" id="KW-0378">Hydrolase</keyword>
<evidence type="ECO:0000256" key="7">
    <source>
        <dbReference type="SAM" id="SignalP"/>
    </source>
</evidence>
<reference evidence="9" key="1">
    <citation type="submission" date="2017-10" db="EMBL/GenBank/DDBJ databases">
        <title>Massilia psychrophilum sp. nov., a novel purple-pigmented bacterium isolated from Tianshan glacier, Xinjiang Municipality, China.</title>
        <authorList>
            <person name="Wang H."/>
        </authorList>
    </citation>
    <scope>NUCLEOTIDE SEQUENCE [LARGE SCALE GENOMIC DNA]</scope>
    <source>
        <strain evidence="9">B2</strain>
    </source>
</reference>
<dbReference type="InterPro" id="IPR030395">
    <property type="entry name" value="GP_PDE_dom"/>
</dbReference>
<dbReference type="PROSITE" id="PS51704">
    <property type="entry name" value="GP_PDE"/>
    <property type="match status" value="1"/>
</dbReference>
<dbReference type="SUPFAM" id="SSF51695">
    <property type="entry name" value="PLC-like phosphodiesterases"/>
    <property type="match status" value="1"/>
</dbReference>
<dbReference type="GO" id="GO:0006629">
    <property type="term" value="P:lipid metabolic process"/>
    <property type="evidence" value="ECO:0007669"/>
    <property type="project" value="InterPro"/>
</dbReference>
<dbReference type="InterPro" id="IPR017946">
    <property type="entry name" value="PLC-like_Pdiesterase_TIM-brl"/>
</dbReference>
<evidence type="ECO:0000313" key="10">
    <source>
        <dbReference type="Proteomes" id="UP000229897"/>
    </source>
</evidence>
<keyword evidence="10" id="KW-1185">Reference proteome</keyword>
<feature type="signal peptide" evidence="7">
    <location>
        <begin position="1"/>
        <end position="18"/>
    </location>
</feature>
<organism evidence="9 10">
    <name type="scientific">Massilia violaceinigra</name>
    <dbReference type="NCBI Taxonomy" id="2045208"/>
    <lineage>
        <taxon>Bacteria</taxon>
        <taxon>Pseudomonadati</taxon>
        <taxon>Pseudomonadota</taxon>
        <taxon>Betaproteobacteria</taxon>
        <taxon>Burkholderiales</taxon>
        <taxon>Oxalobacteraceae</taxon>
        <taxon>Telluria group</taxon>
        <taxon>Massilia</taxon>
    </lineage>
</organism>
<comment type="catalytic activity">
    <reaction evidence="6">
        <text>a sn-glycero-3-phosphodiester + H2O = an alcohol + sn-glycerol 3-phosphate + H(+)</text>
        <dbReference type="Rhea" id="RHEA:12969"/>
        <dbReference type="ChEBI" id="CHEBI:15377"/>
        <dbReference type="ChEBI" id="CHEBI:15378"/>
        <dbReference type="ChEBI" id="CHEBI:30879"/>
        <dbReference type="ChEBI" id="CHEBI:57597"/>
        <dbReference type="ChEBI" id="CHEBI:83408"/>
        <dbReference type="EC" id="3.1.4.46"/>
    </reaction>
</comment>
<evidence type="ECO:0000256" key="2">
    <source>
        <dbReference type="ARBA" id="ARBA00012247"/>
    </source>
</evidence>
<dbReference type="KEGG" id="mass:CR152_22805"/>
<evidence type="ECO:0000256" key="3">
    <source>
        <dbReference type="ARBA" id="ARBA00022729"/>
    </source>
</evidence>
<accession>A0A2D2DPW9</accession>
<dbReference type="EC" id="3.1.4.46" evidence="2"/>
<name>A0A2D2DPW9_9BURK</name>
<dbReference type="PANTHER" id="PTHR43620:SF7">
    <property type="entry name" value="GLYCEROPHOSPHODIESTER PHOSPHODIESTERASE GDPD5-RELATED"/>
    <property type="match status" value="1"/>
</dbReference>